<name>A0AAU8ATP2_9VIRU</name>
<keyword evidence="1" id="KW-0812">Transmembrane</keyword>
<dbReference type="EMBL" id="PP511337">
    <property type="protein sequence ID" value="XCD03283.1"/>
    <property type="molecule type" value="Genomic_DNA"/>
</dbReference>
<evidence type="ECO:0000313" key="2">
    <source>
        <dbReference type="EMBL" id="XCD03283.1"/>
    </source>
</evidence>
<evidence type="ECO:0008006" key="3">
    <source>
        <dbReference type="Google" id="ProtNLM"/>
    </source>
</evidence>
<accession>A0AAU8ATP2</accession>
<sequence length="49" mass="6059">MFDSALDLLVVPLQFLLRFWSFDIFRMFWMVLFWIFILSLISRIVRMKG</sequence>
<organism evidence="2">
    <name type="scientific">Dulem virus 67</name>
    <dbReference type="NCBI Taxonomy" id="3145778"/>
    <lineage>
        <taxon>Viruses</taxon>
        <taxon>Monodnaviria</taxon>
        <taxon>Loebvirae</taxon>
        <taxon>Hofneiviricota</taxon>
        <taxon>Faserviricetes</taxon>
        <taxon>Tubulavirales</taxon>
        <taxon>Inoviridae</taxon>
        <taxon>Inovirus</taxon>
    </lineage>
</organism>
<protein>
    <recommendedName>
        <fullName evidence="3">Small hydrophobic protein</fullName>
    </recommendedName>
</protein>
<evidence type="ECO:0000256" key="1">
    <source>
        <dbReference type="SAM" id="Phobius"/>
    </source>
</evidence>
<keyword evidence="1" id="KW-1133">Transmembrane helix</keyword>
<reference evidence="2" key="1">
    <citation type="submission" date="2024-03" db="EMBL/GenBank/DDBJ databases">
        <title>Diverse circular DNA viruses in blood, oral, and fecal samples of captive lemurs.</title>
        <authorList>
            <person name="Paietta E.N."/>
            <person name="Kraberger S."/>
            <person name="Lund M.C."/>
            <person name="Custer J.M."/>
            <person name="Vargas K.M."/>
            <person name="Ehmke E.E."/>
            <person name="Yoder A.D."/>
            <person name="Varsani A."/>
        </authorList>
    </citation>
    <scope>NUCLEOTIDE SEQUENCE</scope>
    <source>
        <strain evidence="2">Duke_18_38</strain>
    </source>
</reference>
<proteinExistence type="predicted"/>
<keyword evidence="1" id="KW-0472">Membrane</keyword>
<feature type="transmembrane region" description="Helical" evidence="1">
    <location>
        <begin position="20"/>
        <end position="41"/>
    </location>
</feature>